<keyword evidence="3" id="KW-1185">Reference proteome</keyword>
<evidence type="ECO:0000313" key="2">
    <source>
        <dbReference type="EMBL" id="CAL1241354.1"/>
    </source>
</evidence>
<dbReference type="Proteomes" id="UP001497493">
    <property type="component" value="Chromosome"/>
</dbReference>
<dbReference type="InterPro" id="IPR025362">
    <property type="entry name" value="DUF4266"/>
</dbReference>
<sequence>MALEPYPLQNAFRDHDYRSREAALGSGSHGGGGCGCY</sequence>
<evidence type="ECO:0000259" key="1">
    <source>
        <dbReference type="Pfam" id="PF14086"/>
    </source>
</evidence>
<dbReference type="EMBL" id="OZ026884">
    <property type="protein sequence ID" value="CAL1241354.1"/>
    <property type="molecule type" value="Genomic_DNA"/>
</dbReference>
<proteinExistence type="predicted"/>
<protein>
    <recommendedName>
        <fullName evidence="1">DUF4266 domain-containing protein</fullName>
    </recommendedName>
</protein>
<feature type="domain" description="DUF4266" evidence="1">
    <location>
        <begin position="1"/>
        <end position="36"/>
    </location>
</feature>
<evidence type="ECO:0000313" key="3">
    <source>
        <dbReference type="Proteomes" id="UP001497493"/>
    </source>
</evidence>
<dbReference type="Pfam" id="PF14086">
    <property type="entry name" value="DUF4266"/>
    <property type="match status" value="1"/>
</dbReference>
<accession>A0ABM9NL52</accession>
<gene>
    <name evidence="2" type="ORF">MECH1_V1_2578</name>
</gene>
<organism evidence="2 3">
    <name type="scientific">Candidatus Methylocalor cossyra</name>
    <dbReference type="NCBI Taxonomy" id="3108543"/>
    <lineage>
        <taxon>Bacteria</taxon>
        <taxon>Pseudomonadati</taxon>
        <taxon>Pseudomonadota</taxon>
        <taxon>Gammaproteobacteria</taxon>
        <taxon>Methylococcales</taxon>
        <taxon>Methylococcaceae</taxon>
        <taxon>Candidatus Methylocalor</taxon>
    </lineage>
</organism>
<reference evidence="2 3" key="1">
    <citation type="submission" date="2024-04" db="EMBL/GenBank/DDBJ databases">
        <authorList>
            <person name="Cremers G."/>
        </authorList>
    </citation>
    <scope>NUCLEOTIDE SEQUENCE [LARGE SCALE GENOMIC DNA]</scope>
    <source>
        <strain evidence="2">MeCH1-AG</strain>
    </source>
</reference>
<name>A0ABM9NL52_9GAMM</name>